<evidence type="ECO:0000313" key="3">
    <source>
        <dbReference type="EMBL" id="PRW45516.1"/>
    </source>
</evidence>
<dbReference type="InterPro" id="IPR036047">
    <property type="entry name" value="F-box-like_dom_sf"/>
</dbReference>
<dbReference type="EMBL" id="LHPG02000011">
    <property type="protein sequence ID" value="PRW45516.1"/>
    <property type="molecule type" value="Genomic_DNA"/>
</dbReference>
<reference evidence="3 4" key="1">
    <citation type="journal article" date="2018" name="Plant J.">
        <title>Genome sequences of Chlorella sorokiniana UTEX 1602 and Micractinium conductrix SAG 241.80: implications to maltose excretion by a green alga.</title>
        <authorList>
            <person name="Arriola M.B."/>
            <person name="Velmurugan N."/>
            <person name="Zhang Y."/>
            <person name="Plunkett M.H."/>
            <person name="Hondzo H."/>
            <person name="Barney B.M."/>
        </authorList>
    </citation>
    <scope>NUCLEOTIDE SEQUENCE [LARGE SCALE GENOMIC DNA]</scope>
    <source>
        <strain evidence="4">UTEX 1602</strain>
    </source>
</reference>
<dbReference type="OrthoDB" id="520695at2759"/>
<dbReference type="InterPro" id="IPR001810">
    <property type="entry name" value="F-box_dom"/>
</dbReference>
<dbReference type="Gene3D" id="3.80.10.10">
    <property type="entry name" value="Ribonuclease Inhibitor"/>
    <property type="match status" value="1"/>
</dbReference>
<dbReference type="InterPro" id="IPR032675">
    <property type="entry name" value="LRR_dom_sf"/>
</dbReference>
<sequence length="236" mass="25456">MAAAAAKCGAMATIEHLPDSLLGTVLACLGKDRAAAALLVSKRWHRVFLSDPALWRQFSIGHPAPVLQLALLQRVGGLVSSLSIDNTVEQQAEVVACLQPARLQDLLLWHAEPQLVAALPRFSNLTLLCIGTIEDDMPAGMDVALLALPHLRNLSLTNSSIAETVAAAVATCAQLTQLWLRTDRFEQPRALRQLTRLCQLNSISLLAAGEDACLHAPEPALLPALETFELRRNARS</sequence>
<accession>A0A2P6TMG6</accession>
<comment type="caution">
    <text evidence="3">The sequence shown here is derived from an EMBL/GenBank/DDBJ whole genome shotgun (WGS) entry which is preliminary data.</text>
</comment>
<dbReference type="GO" id="GO:0005930">
    <property type="term" value="C:axoneme"/>
    <property type="evidence" value="ECO:0007669"/>
    <property type="project" value="UniProtKB-SubCell"/>
</dbReference>
<dbReference type="SUPFAM" id="SSF81383">
    <property type="entry name" value="F-box domain"/>
    <property type="match status" value="1"/>
</dbReference>
<dbReference type="AlphaFoldDB" id="A0A2P6TMG6"/>
<dbReference type="PROSITE" id="PS50181">
    <property type="entry name" value="FBOX"/>
    <property type="match status" value="1"/>
</dbReference>
<gene>
    <name evidence="3" type="ORF">C2E21_5826</name>
</gene>
<feature type="domain" description="F-box" evidence="2">
    <location>
        <begin position="11"/>
        <end position="58"/>
    </location>
</feature>
<evidence type="ECO:0000313" key="4">
    <source>
        <dbReference type="Proteomes" id="UP000239899"/>
    </source>
</evidence>
<comment type="subcellular location">
    <subcellularLocation>
        <location evidence="1">Cytoplasm</location>
        <location evidence="1">Cytoskeleton</location>
        <location evidence="1">Cilium axoneme</location>
    </subcellularLocation>
</comment>
<evidence type="ECO:0000259" key="2">
    <source>
        <dbReference type="PROSITE" id="PS50181"/>
    </source>
</evidence>
<keyword evidence="4" id="KW-1185">Reference proteome</keyword>
<proteinExistence type="predicted"/>
<evidence type="ECO:0000256" key="1">
    <source>
        <dbReference type="ARBA" id="ARBA00004430"/>
    </source>
</evidence>
<name>A0A2P6TMG6_CHLSO</name>
<organism evidence="3 4">
    <name type="scientific">Chlorella sorokiniana</name>
    <name type="common">Freshwater green alga</name>
    <dbReference type="NCBI Taxonomy" id="3076"/>
    <lineage>
        <taxon>Eukaryota</taxon>
        <taxon>Viridiplantae</taxon>
        <taxon>Chlorophyta</taxon>
        <taxon>core chlorophytes</taxon>
        <taxon>Trebouxiophyceae</taxon>
        <taxon>Chlorellales</taxon>
        <taxon>Chlorellaceae</taxon>
        <taxon>Chlorella clade</taxon>
        <taxon>Chlorella</taxon>
    </lineage>
</organism>
<protein>
    <submittedName>
        <fullName evidence="3">Small GTP-binding</fullName>
    </submittedName>
</protein>
<dbReference type="Pfam" id="PF12937">
    <property type="entry name" value="F-box-like"/>
    <property type="match status" value="1"/>
</dbReference>
<dbReference type="SUPFAM" id="SSF52047">
    <property type="entry name" value="RNI-like"/>
    <property type="match status" value="1"/>
</dbReference>
<dbReference type="Gene3D" id="1.20.1280.50">
    <property type="match status" value="1"/>
</dbReference>
<dbReference type="Proteomes" id="UP000239899">
    <property type="component" value="Unassembled WGS sequence"/>
</dbReference>